<evidence type="ECO:0000256" key="1">
    <source>
        <dbReference type="SAM" id="MobiDB-lite"/>
    </source>
</evidence>
<feature type="compositionally biased region" description="Low complexity" evidence="1">
    <location>
        <begin position="63"/>
        <end position="86"/>
    </location>
</feature>
<accession>A0A6A4GIU2</accession>
<feature type="compositionally biased region" description="Polar residues" evidence="1">
    <location>
        <begin position="155"/>
        <end position="165"/>
    </location>
</feature>
<name>A0A6A4GIU2_9AGAR</name>
<dbReference type="AlphaFoldDB" id="A0A6A4GIU2"/>
<sequence>MSSSSIKPESGCDSDFRLPLRFAVHIGLLDVGLDVMDQTCDHELKKTAREILGVYEQLGRGMGSTSLSSSTSGLSTSVGNSPSSSNAPKNRLASKSSVQRNEAKGHVERAMEVLEGTGLIPIMRDRDWVCFVISRCNDSSIPLLPISTPSHADHSSPSQKVQSSHGLHGSPHVSISPEVYGHLSKGDVEAAL</sequence>
<feature type="region of interest" description="Disordered" evidence="1">
    <location>
        <begin position="63"/>
        <end position="105"/>
    </location>
</feature>
<reference evidence="2" key="1">
    <citation type="journal article" date="2019" name="Environ. Microbiol.">
        <title>Fungal ecological strategies reflected in gene transcription - a case study of two litter decomposers.</title>
        <authorList>
            <person name="Barbi F."/>
            <person name="Kohler A."/>
            <person name="Barry K."/>
            <person name="Baskaran P."/>
            <person name="Daum C."/>
            <person name="Fauchery L."/>
            <person name="Ihrmark K."/>
            <person name="Kuo A."/>
            <person name="LaButti K."/>
            <person name="Lipzen A."/>
            <person name="Morin E."/>
            <person name="Grigoriev I.V."/>
            <person name="Henrissat B."/>
            <person name="Lindahl B."/>
            <person name="Martin F."/>
        </authorList>
    </citation>
    <scope>NUCLEOTIDE SEQUENCE</scope>
    <source>
        <strain evidence="2">JB14</strain>
    </source>
</reference>
<organism evidence="2 3">
    <name type="scientific">Gymnopus androsaceus JB14</name>
    <dbReference type="NCBI Taxonomy" id="1447944"/>
    <lineage>
        <taxon>Eukaryota</taxon>
        <taxon>Fungi</taxon>
        <taxon>Dikarya</taxon>
        <taxon>Basidiomycota</taxon>
        <taxon>Agaricomycotina</taxon>
        <taxon>Agaricomycetes</taxon>
        <taxon>Agaricomycetidae</taxon>
        <taxon>Agaricales</taxon>
        <taxon>Marasmiineae</taxon>
        <taxon>Omphalotaceae</taxon>
        <taxon>Gymnopus</taxon>
    </lineage>
</organism>
<dbReference type="OrthoDB" id="1918363at2759"/>
<dbReference type="Proteomes" id="UP000799118">
    <property type="component" value="Unassembled WGS sequence"/>
</dbReference>
<evidence type="ECO:0000313" key="3">
    <source>
        <dbReference type="Proteomes" id="UP000799118"/>
    </source>
</evidence>
<protein>
    <submittedName>
        <fullName evidence="2">Uncharacterized protein</fullName>
    </submittedName>
</protein>
<evidence type="ECO:0000313" key="2">
    <source>
        <dbReference type="EMBL" id="KAE9385175.1"/>
    </source>
</evidence>
<gene>
    <name evidence="2" type="ORF">BT96DRAFT_1007296</name>
</gene>
<keyword evidence="3" id="KW-1185">Reference proteome</keyword>
<dbReference type="EMBL" id="ML770019">
    <property type="protein sequence ID" value="KAE9385175.1"/>
    <property type="molecule type" value="Genomic_DNA"/>
</dbReference>
<proteinExistence type="predicted"/>
<feature type="region of interest" description="Disordered" evidence="1">
    <location>
        <begin position="147"/>
        <end position="180"/>
    </location>
</feature>